<dbReference type="Proteomes" id="UP001595997">
    <property type="component" value="Unassembled WGS sequence"/>
</dbReference>
<gene>
    <name evidence="2" type="ORF">ACFPA8_12340</name>
</gene>
<evidence type="ECO:0000256" key="1">
    <source>
        <dbReference type="SAM" id="MobiDB-lite"/>
    </source>
</evidence>
<dbReference type="EMBL" id="JBHSFH010000006">
    <property type="protein sequence ID" value="MFC4494924.1"/>
    <property type="molecule type" value="Genomic_DNA"/>
</dbReference>
<accession>A0ABV9A4V2</accession>
<proteinExistence type="predicted"/>
<feature type="region of interest" description="Disordered" evidence="1">
    <location>
        <begin position="38"/>
        <end position="67"/>
    </location>
</feature>
<keyword evidence="3" id="KW-1185">Reference proteome</keyword>
<evidence type="ECO:0000313" key="2">
    <source>
        <dbReference type="EMBL" id="MFC4494924.1"/>
    </source>
</evidence>
<reference evidence="3" key="1">
    <citation type="journal article" date="2019" name="Int. J. Syst. Evol. Microbiol.">
        <title>The Global Catalogue of Microorganisms (GCM) 10K type strain sequencing project: providing services to taxonomists for standard genome sequencing and annotation.</title>
        <authorList>
            <consortium name="The Broad Institute Genomics Platform"/>
            <consortium name="The Broad Institute Genome Sequencing Center for Infectious Disease"/>
            <person name="Wu L."/>
            <person name="Ma J."/>
        </authorList>
    </citation>
    <scope>NUCLEOTIDE SEQUENCE [LARGE SCALE GENOMIC DNA]</scope>
    <source>
        <strain evidence="3">CGMCC 4.7357</strain>
    </source>
</reference>
<sequence>MSDDGAAPRRRTYRQRDEYEAYEDEVYAAGFQVRRSDPYTRMSGTTWDPRDKARLDGTELPSGRQADIGADLAGPVTISYLPGFEPKTKEQRIEAARELPVAADWATKYGRVEVRGEMKIWNGPCAECSETFEQARQKTTKRPWDTVCSGCKPARKRRLAAERQRAKRARDRHASQYGL</sequence>
<organism evidence="2 3">
    <name type="scientific">Streptomyces ovatisporus</name>
    <dbReference type="NCBI Taxonomy" id="1128682"/>
    <lineage>
        <taxon>Bacteria</taxon>
        <taxon>Bacillati</taxon>
        <taxon>Actinomycetota</taxon>
        <taxon>Actinomycetes</taxon>
        <taxon>Kitasatosporales</taxon>
        <taxon>Streptomycetaceae</taxon>
        <taxon>Streptomyces</taxon>
    </lineage>
</organism>
<feature type="compositionally biased region" description="Basic and acidic residues" evidence="1">
    <location>
        <begin position="48"/>
        <end position="57"/>
    </location>
</feature>
<evidence type="ECO:0000313" key="3">
    <source>
        <dbReference type="Proteomes" id="UP001595997"/>
    </source>
</evidence>
<dbReference type="RefSeq" id="WP_386446843.1">
    <property type="nucleotide sequence ID" value="NZ_JBHSFH010000006.1"/>
</dbReference>
<name>A0ABV9A4V2_9ACTN</name>
<feature type="region of interest" description="Disordered" evidence="1">
    <location>
        <begin position="159"/>
        <end position="179"/>
    </location>
</feature>
<comment type="caution">
    <text evidence="2">The sequence shown here is derived from an EMBL/GenBank/DDBJ whole genome shotgun (WGS) entry which is preliminary data.</text>
</comment>
<protein>
    <submittedName>
        <fullName evidence="2">Uncharacterized protein</fullName>
    </submittedName>
</protein>